<comment type="caution">
    <text evidence="4">The sequence shown here is derived from an EMBL/GenBank/DDBJ whole genome shotgun (WGS) entry which is preliminary data.</text>
</comment>
<keyword evidence="3" id="KW-0472">Membrane</keyword>
<dbReference type="STRING" id="616990.IV54_GL001495"/>
<keyword evidence="2" id="KW-0178">Competence</keyword>
<evidence type="ECO:0000313" key="4">
    <source>
        <dbReference type="EMBL" id="KRO04247.1"/>
    </source>
</evidence>
<dbReference type="AlphaFoldDB" id="A0A0R2LSP4"/>
<dbReference type="OrthoDB" id="2291292at2"/>
<dbReference type="RefSeq" id="WP_057878027.1">
    <property type="nucleotide sequence ID" value="NZ_JQCA01000038.1"/>
</dbReference>
<comment type="subcellular location">
    <subcellularLocation>
        <location evidence="1">Cell surface</location>
    </subcellularLocation>
</comment>
<reference evidence="4 5" key="1">
    <citation type="journal article" date="2015" name="Genome Announc.">
        <title>Expanding the biotechnology potential of lactobacilli through comparative genomics of 213 strains and associated genera.</title>
        <authorList>
            <person name="Sun Z."/>
            <person name="Harris H.M."/>
            <person name="McCann A."/>
            <person name="Guo C."/>
            <person name="Argimon S."/>
            <person name="Zhang W."/>
            <person name="Yang X."/>
            <person name="Jeffery I.B."/>
            <person name="Cooney J.C."/>
            <person name="Kagawa T.F."/>
            <person name="Liu W."/>
            <person name="Song Y."/>
            <person name="Salvetti E."/>
            <person name="Wrobel A."/>
            <person name="Rasinkangas P."/>
            <person name="Parkhill J."/>
            <person name="Rea M.C."/>
            <person name="O'Sullivan O."/>
            <person name="Ritari J."/>
            <person name="Douillard F.P."/>
            <person name="Paul Ross R."/>
            <person name="Yang R."/>
            <person name="Briner A.E."/>
            <person name="Felis G.E."/>
            <person name="de Vos W.M."/>
            <person name="Barrangou R."/>
            <person name="Klaenhammer T.R."/>
            <person name="Caufield P.W."/>
            <person name="Cui Y."/>
            <person name="Zhang H."/>
            <person name="O'Toole P.W."/>
        </authorList>
    </citation>
    <scope>NUCLEOTIDE SEQUENCE [LARGE SCALE GENOMIC DNA]</scope>
    <source>
        <strain evidence="4 5">DSM 22467</strain>
    </source>
</reference>
<organism evidence="4 5">
    <name type="scientific">Levilactobacillus paucivorans</name>
    <dbReference type="NCBI Taxonomy" id="616990"/>
    <lineage>
        <taxon>Bacteria</taxon>
        <taxon>Bacillati</taxon>
        <taxon>Bacillota</taxon>
        <taxon>Bacilli</taxon>
        <taxon>Lactobacillales</taxon>
        <taxon>Lactobacillaceae</taxon>
        <taxon>Levilactobacillus</taxon>
    </lineage>
</organism>
<dbReference type="PROSITE" id="PS00409">
    <property type="entry name" value="PROKAR_NTER_METHYL"/>
    <property type="match status" value="1"/>
</dbReference>
<dbReference type="EMBL" id="JQCA01000038">
    <property type="protein sequence ID" value="KRO04247.1"/>
    <property type="molecule type" value="Genomic_DNA"/>
</dbReference>
<gene>
    <name evidence="4" type="ORF">IV54_GL001495</name>
</gene>
<evidence type="ECO:0000313" key="5">
    <source>
        <dbReference type="Proteomes" id="UP000051906"/>
    </source>
</evidence>
<dbReference type="GO" id="GO:0009986">
    <property type="term" value="C:cell surface"/>
    <property type="evidence" value="ECO:0007669"/>
    <property type="project" value="UniProtKB-SubCell"/>
</dbReference>
<name>A0A0R2LSP4_9LACO</name>
<sequence length="144" mass="16348">MSKRRGFTLVEGVLALIVASGMFVLAVGTARGFMRPLRRDPVAWYQVIQILEQPGRYRVTRVHRHSLDLIDEKAGNHTLSLRVNRKGVLRLTNEKGQGYYPLLRQVTELDWAETKMTGIVRLHLKQEGLPWQTTLVDLRGDGGS</sequence>
<evidence type="ECO:0000256" key="3">
    <source>
        <dbReference type="SAM" id="Phobius"/>
    </source>
</evidence>
<dbReference type="GO" id="GO:0030420">
    <property type="term" value="P:establishment of competence for transformation"/>
    <property type="evidence" value="ECO:0007669"/>
    <property type="project" value="UniProtKB-KW"/>
</dbReference>
<keyword evidence="3" id="KW-0812">Transmembrane</keyword>
<evidence type="ECO:0000256" key="2">
    <source>
        <dbReference type="ARBA" id="ARBA00023287"/>
    </source>
</evidence>
<protein>
    <recommendedName>
        <fullName evidence="6">Competence protein ComGF</fullName>
    </recommendedName>
</protein>
<evidence type="ECO:0000256" key="1">
    <source>
        <dbReference type="ARBA" id="ARBA00004241"/>
    </source>
</evidence>
<proteinExistence type="predicted"/>
<feature type="transmembrane region" description="Helical" evidence="3">
    <location>
        <begin position="12"/>
        <end position="30"/>
    </location>
</feature>
<keyword evidence="3" id="KW-1133">Transmembrane helix</keyword>
<evidence type="ECO:0008006" key="6">
    <source>
        <dbReference type="Google" id="ProtNLM"/>
    </source>
</evidence>
<dbReference type="Proteomes" id="UP000051906">
    <property type="component" value="Unassembled WGS sequence"/>
</dbReference>
<keyword evidence="5" id="KW-1185">Reference proteome</keyword>
<accession>A0A0R2LSP4</accession>
<dbReference type="InterPro" id="IPR012902">
    <property type="entry name" value="N_methyl_site"/>
</dbReference>
<dbReference type="PATRIC" id="fig|616990.3.peg.1586"/>